<feature type="domain" description="Carbohydrate kinase FGGY N-terminal" evidence="4">
    <location>
        <begin position="4"/>
        <end position="232"/>
    </location>
</feature>
<reference evidence="6 7" key="1">
    <citation type="journal article" date="2010" name="Stand. Genomic Sci.">
        <title>Complete genome sequence of Spirochaeta smaragdinae type strain (SEBR 4228).</title>
        <authorList>
            <person name="Mavromatis K."/>
            <person name="Yasawong M."/>
            <person name="Chertkov O."/>
            <person name="Lapidus A."/>
            <person name="Lucas S."/>
            <person name="Nolan M."/>
            <person name="Del Rio T.G."/>
            <person name="Tice H."/>
            <person name="Cheng J.F."/>
            <person name="Pitluck S."/>
            <person name="Liolios K."/>
            <person name="Ivanova N."/>
            <person name="Tapia R."/>
            <person name="Han C."/>
            <person name="Bruce D."/>
            <person name="Goodwin L."/>
            <person name="Pati A."/>
            <person name="Chen A."/>
            <person name="Palaniappan K."/>
            <person name="Land M."/>
            <person name="Hauser L."/>
            <person name="Chang Y.J."/>
            <person name="Jeffries C.D."/>
            <person name="Detter J.C."/>
            <person name="Rohde M."/>
            <person name="Brambilla E."/>
            <person name="Spring S."/>
            <person name="Goker M."/>
            <person name="Sikorski J."/>
            <person name="Woyke T."/>
            <person name="Bristow J."/>
            <person name="Eisen J.A."/>
            <person name="Markowitz V."/>
            <person name="Hugenholtz P."/>
            <person name="Klenk H.P."/>
            <person name="Kyrpides N.C."/>
        </authorList>
    </citation>
    <scope>NUCLEOTIDE SEQUENCE [LARGE SCALE GENOMIC DNA]</scope>
    <source>
        <strain evidence="7">DSM 11293 / JCM 15392 / SEBR 4228</strain>
    </source>
</reference>
<dbReference type="PANTHER" id="PTHR43095">
    <property type="entry name" value="SUGAR KINASE"/>
    <property type="match status" value="1"/>
</dbReference>
<keyword evidence="7" id="KW-1185">Reference proteome</keyword>
<dbReference type="InterPro" id="IPR018484">
    <property type="entry name" value="FGGY_N"/>
</dbReference>
<dbReference type="HOGENOM" id="CLU_009281_3_4_12"/>
<dbReference type="InterPro" id="IPR050406">
    <property type="entry name" value="FGGY_Carb_Kinase"/>
</dbReference>
<dbReference type="RefSeq" id="WP_013253413.1">
    <property type="nucleotide sequence ID" value="NC_014364.1"/>
</dbReference>
<evidence type="ECO:0000256" key="1">
    <source>
        <dbReference type="ARBA" id="ARBA00009156"/>
    </source>
</evidence>
<evidence type="ECO:0000313" key="7">
    <source>
        <dbReference type="Proteomes" id="UP000002318"/>
    </source>
</evidence>
<organism evidence="6 7">
    <name type="scientific">Sediminispirochaeta smaragdinae (strain DSM 11293 / JCM 15392 / SEBR 4228)</name>
    <name type="common">Spirochaeta smaragdinae</name>
    <dbReference type="NCBI Taxonomy" id="573413"/>
    <lineage>
        <taxon>Bacteria</taxon>
        <taxon>Pseudomonadati</taxon>
        <taxon>Spirochaetota</taxon>
        <taxon>Spirochaetia</taxon>
        <taxon>Spirochaetales</taxon>
        <taxon>Spirochaetaceae</taxon>
        <taxon>Sediminispirochaeta</taxon>
    </lineage>
</organism>
<dbReference type="GO" id="GO:0016301">
    <property type="term" value="F:kinase activity"/>
    <property type="evidence" value="ECO:0007669"/>
    <property type="project" value="UniProtKB-KW"/>
</dbReference>
<keyword evidence="3 6" id="KW-0418">Kinase</keyword>
<proteinExistence type="inferred from homology"/>
<keyword evidence="2" id="KW-0808">Transferase</keyword>
<dbReference type="InterPro" id="IPR000577">
    <property type="entry name" value="Carb_kinase_FGGY"/>
</dbReference>
<accession>E1RC69</accession>
<dbReference type="InterPro" id="IPR043129">
    <property type="entry name" value="ATPase_NBD"/>
</dbReference>
<feature type="domain" description="Carbohydrate kinase FGGY C-terminal" evidence="5">
    <location>
        <begin position="360"/>
        <end position="441"/>
    </location>
</feature>
<name>E1RC69_SEDSS</name>
<gene>
    <name evidence="6" type="ordered locus">Spirs_0814</name>
</gene>
<dbReference type="GO" id="GO:0005975">
    <property type="term" value="P:carbohydrate metabolic process"/>
    <property type="evidence" value="ECO:0007669"/>
    <property type="project" value="InterPro"/>
</dbReference>
<dbReference type="SUPFAM" id="SSF53067">
    <property type="entry name" value="Actin-like ATPase domain"/>
    <property type="match status" value="2"/>
</dbReference>
<evidence type="ECO:0000313" key="6">
    <source>
        <dbReference type="EMBL" id="ADK79949.1"/>
    </source>
</evidence>
<dbReference type="eggNOG" id="COG1070">
    <property type="taxonomic scope" value="Bacteria"/>
</dbReference>
<comment type="similarity">
    <text evidence="1">Belongs to the FGGY kinase family.</text>
</comment>
<dbReference type="InterPro" id="IPR018485">
    <property type="entry name" value="FGGY_C"/>
</dbReference>
<sequence>MDCYIGLDIGTTNSKAIALRRDGTTEIIYEQKTKKYHSNDIEFFSIDDIEHCMNLAIQNAQEKYTVKGISFSSVGESVVPVEISQKHAGNGAFGKALCDPLVWYDKATRTIAETLHEKVKIERYESRGVSLNYTMGLFKMLFMKDGNIVEKTNHPYTFLSIADYLAYRLTEKAYWDYSQACRSYLFDIHDRKWDSSLLSSLGFDMELPTCKPTGSYAGSTKTGIPVYLGGHDHIIGMYGIKLLFGSETLFYSMGSAAVLGGFTEGKGISKQVMKERMKRISNLTIGACYSESDYYIENSLRYFGKLHDALASFFGSNDPKGFYDTMNDIIEKDFSTENLPVFYVEGDRITKEGISGFELRNIQLGTNPIKVVTSLYTYMGIMTKIILDELSFHFPLPQIVAGGGIVRNRLMLQFISDIIGQPIRILQEKELSALGAALCAANGAGDTEIIKRAQQKIKISQIEPSPHAIARKETAEKMYKNFYS</sequence>
<protein>
    <submittedName>
        <fullName evidence="6">Carbohydrate kinase, FGGY</fullName>
    </submittedName>
</protein>
<dbReference type="AlphaFoldDB" id="E1RC69"/>
<evidence type="ECO:0000259" key="4">
    <source>
        <dbReference type="Pfam" id="PF00370"/>
    </source>
</evidence>
<dbReference type="Pfam" id="PF02782">
    <property type="entry name" value="FGGY_C"/>
    <property type="match status" value="1"/>
</dbReference>
<dbReference type="CDD" id="cd07773">
    <property type="entry name" value="ASKHA_NBD_FGGY_FK"/>
    <property type="match status" value="1"/>
</dbReference>
<dbReference type="KEGG" id="ssm:Spirs_0814"/>
<dbReference type="Gene3D" id="3.30.420.40">
    <property type="match status" value="2"/>
</dbReference>
<dbReference type="PIRSF" id="PIRSF000538">
    <property type="entry name" value="GlpK"/>
    <property type="match status" value="1"/>
</dbReference>
<dbReference type="PANTHER" id="PTHR43095:SF5">
    <property type="entry name" value="XYLULOSE KINASE"/>
    <property type="match status" value="1"/>
</dbReference>
<evidence type="ECO:0000256" key="2">
    <source>
        <dbReference type="ARBA" id="ARBA00022679"/>
    </source>
</evidence>
<dbReference type="Proteomes" id="UP000002318">
    <property type="component" value="Chromosome"/>
</dbReference>
<evidence type="ECO:0000259" key="5">
    <source>
        <dbReference type="Pfam" id="PF02782"/>
    </source>
</evidence>
<dbReference type="Pfam" id="PF00370">
    <property type="entry name" value="FGGY_N"/>
    <property type="match status" value="1"/>
</dbReference>
<dbReference type="STRING" id="573413.Spirs_0814"/>
<dbReference type="EMBL" id="CP002116">
    <property type="protein sequence ID" value="ADK79949.1"/>
    <property type="molecule type" value="Genomic_DNA"/>
</dbReference>
<evidence type="ECO:0000256" key="3">
    <source>
        <dbReference type="ARBA" id="ARBA00022777"/>
    </source>
</evidence>